<dbReference type="GO" id="GO:0046872">
    <property type="term" value="F:metal ion binding"/>
    <property type="evidence" value="ECO:0007669"/>
    <property type="project" value="UniProtKB-KW"/>
</dbReference>
<dbReference type="PANTHER" id="PTHR23305:SF18">
    <property type="entry name" value="OBG-TYPE G DOMAIN-CONTAINING PROTEIN"/>
    <property type="match status" value="1"/>
</dbReference>
<dbReference type="GO" id="GO:0016887">
    <property type="term" value="F:ATP hydrolysis activity"/>
    <property type="evidence" value="ECO:0007669"/>
    <property type="project" value="InterPro"/>
</dbReference>
<sequence>MQIGIVGLPYSGKTTLFQTITKTLLDPTELSKSETHQAVIKVPDKRLDKLTEIFNPKKKVNATIEVVDVVGLQKGDSGSTQFTGNFLSKVKTNDALVQVVRLFDNPSVPHPDGSIDMMRDINAFETEFILSDMALIEKRIESIKKQILKTQDEKLKKELPVLEKCYEILQEEKPLRDYHFTKEELQMLKTYQLLSIKPMLIALNFDESQINNTEKFLSEAIKHKSGHNTKILFFFGKIEMEMSDLSEEDAKVFMQDYGITESALDKLIREAYDLLGLQSFFTVGEDECRAWTIKKGMNAQEAAGEIHTDFFKKFIRAEVVHYDDFIECGGSFAKAKELGKWRLEGKEYIVKDGDIISVRHS</sequence>
<dbReference type="Pfam" id="PF01926">
    <property type="entry name" value="MMR_HSR1"/>
    <property type="match status" value="1"/>
</dbReference>
<dbReference type="AlphaFoldDB" id="A0A7V2ZMJ8"/>
<dbReference type="Gene3D" id="3.40.50.300">
    <property type="entry name" value="P-loop containing nucleotide triphosphate hydrolases"/>
    <property type="match status" value="1"/>
</dbReference>
<dbReference type="FunFam" id="1.10.150.300:FF:000001">
    <property type="entry name" value="Ribosome-binding ATPase YchF"/>
    <property type="match status" value="1"/>
</dbReference>
<name>A0A7V2ZMJ8_9BACT</name>
<comment type="caution">
    <text evidence="6">The sequence shown here is derived from an EMBL/GenBank/DDBJ whole genome shotgun (WGS) entry which is preliminary data.</text>
</comment>
<evidence type="ECO:0000256" key="2">
    <source>
        <dbReference type="ARBA" id="ARBA00022723"/>
    </source>
</evidence>
<dbReference type="GO" id="GO:0005524">
    <property type="term" value="F:ATP binding"/>
    <property type="evidence" value="ECO:0007669"/>
    <property type="project" value="UniProtKB-KW"/>
</dbReference>
<dbReference type="Gene3D" id="1.10.150.300">
    <property type="entry name" value="TGS-like domain"/>
    <property type="match status" value="1"/>
</dbReference>
<dbReference type="GO" id="GO:0005525">
    <property type="term" value="F:GTP binding"/>
    <property type="evidence" value="ECO:0007669"/>
    <property type="project" value="InterPro"/>
</dbReference>
<feature type="domain" description="TGS" evidence="5">
    <location>
        <begin position="276"/>
        <end position="360"/>
    </location>
</feature>
<dbReference type="Gene3D" id="3.10.20.30">
    <property type="match status" value="1"/>
</dbReference>
<organism evidence="6">
    <name type="scientific">Ignavibacterium album</name>
    <dbReference type="NCBI Taxonomy" id="591197"/>
    <lineage>
        <taxon>Bacteria</taxon>
        <taxon>Pseudomonadati</taxon>
        <taxon>Ignavibacteriota</taxon>
        <taxon>Ignavibacteria</taxon>
        <taxon>Ignavibacteriales</taxon>
        <taxon>Ignavibacteriaceae</taxon>
        <taxon>Ignavibacterium</taxon>
    </lineage>
</organism>
<proteinExistence type="predicted"/>
<dbReference type="InterPro" id="IPR013029">
    <property type="entry name" value="YchF_C"/>
</dbReference>
<evidence type="ECO:0000256" key="4">
    <source>
        <dbReference type="ARBA" id="ARBA00022840"/>
    </source>
</evidence>
<dbReference type="EMBL" id="DSUJ01000011">
    <property type="protein sequence ID" value="HFI92677.1"/>
    <property type="molecule type" value="Genomic_DNA"/>
</dbReference>
<dbReference type="InterPro" id="IPR012676">
    <property type="entry name" value="TGS-like"/>
</dbReference>
<keyword evidence="3" id="KW-0547">Nucleotide-binding</keyword>
<dbReference type="InterPro" id="IPR023192">
    <property type="entry name" value="TGS-like_dom_sf"/>
</dbReference>
<evidence type="ECO:0000259" key="5">
    <source>
        <dbReference type="PROSITE" id="PS51880"/>
    </source>
</evidence>
<dbReference type="GO" id="GO:0005737">
    <property type="term" value="C:cytoplasm"/>
    <property type="evidence" value="ECO:0007669"/>
    <property type="project" value="TreeGrafter"/>
</dbReference>
<keyword evidence="4" id="KW-0067">ATP-binding</keyword>
<dbReference type="PANTHER" id="PTHR23305">
    <property type="entry name" value="OBG GTPASE FAMILY"/>
    <property type="match status" value="1"/>
</dbReference>
<evidence type="ECO:0000256" key="3">
    <source>
        <dbReference type="ARBA" id="ARBA00022741"/>
    </source>
</evidence>
<dbReference type="InterPro" id="IPR027417">
    <property type="entry name" value="P-loop_NTPase"/>
</dbReference>
<dbReference type="FunFam" id="3.10.20.30:FF:000001">
    <property type="entry name" value="Ribosome-binding ATPase YchF"/>
    <property type="match status" value="1"/>
</dbReference>
<reference evidence="6" key="1">
    <citation type="journal article" date="2020" name="mSystems">
        <title>Genome- and Community-Level Interaction Insights into Carbon Utilization and Element Cycling Functions of Hydrothermarchaeota in Hydrothermal Sediment.</title>
        <authorList>
            <person name="Zhou Z."/>
            <person name="Liu Y."/>
            <person name="Xu W."/>
            <person name="Pan J."/>
            <person name="Luo Z.H."/>
            <person name="Li M."/>
        </authorList>
    </citation>
    <scope>NUCLEOTIDE SEQUENCE [LARGE SCALE GENOMIC DNA]</scope>
    <source>
        <strain evidence="6">SpSt-479</strain>
    </source>
</reference>
<dbReference type="NCBIfam" id="TIGR00092">
    <property type="entry name" value="redox-regulated ATPase YchF"/>
    <property type="match status" value="1"/>
</dbReference>
<dbReference type="InterPro" id="IPR012675">
    <property type="entry name" value="Beta-grasp_dom_sf"/>
</dbReference>
<evidence type="ECO:0000313" key="6">
    <source>
        <dbReference type="EMBL" id="HFI92677.1"/>
    </source>
</evidence>
<accession>A0A7V2ZMJ8</accession>
<dbReference type="RefSeq" id="WP_304146042.1">
    <property type="nucleotide sequence ID" value="NZ_JAOAIE010000066.1"/>
</dbReference>
<dbReference type="SUPFAM" id="SSF81271">
    <property type="entry name" value="TGS-like"/>
    <property type="match status" value="1"/>
</dbReference>
<evidence type="ECO:0000256" key="1">
    <source>
        <dbReference type="ARBA" id="ARBA00001946"/>
    </source>
</evidence>
<dbReference type="InterPro" id="IPR006073">
    <property type="entry name" value="GTP-bd"/>
</dbReference>
<dbReference type="PRINTS" id="PR00326">
    <property type="entry name" value="GTP1OBG"/>
</dbReference>
<gene>
    <name evidence="6" type="primary">ychF</name>
    <name evidence="6" type="ORF">ENS31_14250</name>
</gene>
<dbReference type="CDD" id="cd04867">
    <property type="entry name" value="TGS_YchF_OLA1"/>
    <property type="match status" value="1"/>
</dbReference>
<dbReference type="PIRSF" id="PIRSF006641">
    <property type="entry name" value="CHP00092"/>
    <property type="match status" value="1"/>
</dbReference>
<keyword evidence="2" id="KW-0479">Metal-binding</keyword>
<comment type="cofactor">
    <cofactor evidence="1">
        <name>Mg(2+)</name>
        <dbReference type="ChEBI" id="CHEBI:18420"/>
    </cofactor>
</comment>
<dbReference type="InterPro" id="IPR004396">
    <property type="entry name" value="ATPase_YchF/OLA1"/>
</dbReference>
<dbReference type="InterPro" id="IPR004095">
    <property type="entry name" value="TGS"/>
</dbReference>
<dbReference type="SUPFAM" id="SSF52540">
    <property type="entry name" value="P-loop containing nucleoside triphosphate hydrolases"/>
    <property type="match status" value="1"/>
</dbReference>
<dbReference type="PROSITE" id="PS51880">
    <property type="entry name" value="TGS"/>
    <property type="match status" value="1"/>
</dbReference>
<protein>
    <submittedName>
        <fullName evidence="6">Redox-regulated ATPase YchF</fullName>
    </submittedName>
</protein>
<dbReference type="Pfam" id="PF06071">
    <property type="entry name" value="YchF-GTPase_C"/>
    <property type="match status" value="1"/>
</dbReference>